<dbReference type="AlphaFoldDB" id="A0A5N6M875"/>
<evidence type="ECO:0000313" key="1">
    <source>
        <dbReference type="EMBL" id="KAD3336642.1"/>
    </source>
</evidence>
<sequence length="108" mass="12482">MLSSHGGHMVEGMTEGARLEMMFSETSPRMGPWPNEDRLEMVLEGVGFEGLLPRDSVKLGLDLLYFCVEGIKSYVWAKESLDFVKKRVRYKLWKFENGGFSQNRDFRV</sequence>
<keyword evidence="2" id="KW-1185">Reference proteome</keyword>
<accession>A0A5N6M875</accession>
<evidence type="ECO:0000313" key="2">
    <source>
        <dbReference type="Proteomes" id="UP000326396"/>
    </source>
</evidence>
<gene>
    <name evidence="1" type="ORF">E3N88_32161</name>
</gene>
<protein>
    <submittedName>
        <fullName evidence="1">Uncharacterized protein</fullName>
    </submittedName>
</protein>
<name>A0A5N6M875_9ASTR</name>
<proteinExistence type="predicted"/>
<dbReference type="EMBL" id="SZYD01000016">
    <property type="protein sequence ID" value="KAD3336642.1"/>
    <property type="molecule type" value="Genomic_DNA"/>
</dbReference>
<comment type="caution">
    <text evidence="1">The sequence shown here is derived from an EMBL/GenBank/DDBJ whole genome shotgun (WGS) entry which is preliminary data.</text>
</comment>
<organism evidence="1 2">
    <name type="scientific">Mikania micrantha</name>
    <name type="common">bitter vine</name>
    <dbReference type="NCBI Taxonomy" id="192012"/>
    <lineage>
        <taxon>Eukaryota</taxon>
        <taxon>Viridiplantae</taxon>
        <taxon>Streptophyta</taxon>
        <taxon>Embryophyta</taxon>
        <taxon>Tracheophyta</taxon>
        <taxon>Spermatophyta</taxon>
        <taxon>Magnoliopsida</taxon>
        <taxon>eudicotyledons</taxon>
        <taxon>Gunneridae</taxon>
        <taxon>Pentapetalae</taxon>
        <taxon>asterids</taxon>
        <taxon>campanulids</taxon>
        <taxon>Asterales</taxon>
        <taxon>Asteraceae</taxon>
        <taxon>Asteroideae</taxon>
        <taxon>Heliantheae alliance</taxon>
        <taxon>Eupatorieae</taxon>
        <taxon>Mikania</taxon>
    </lineage>
</organism>
<dbReference type="Proteomes" id="UP000326396">
    <property type="component" value="Linkage Group LG6"/>
</dbReference>
<reference evidence="1 2" key="1">
    <citation type="submission" date="2019-05" db="EMBL/GenBank/DDBJ databases">
        <title>Mikania micrantha, genome provides insights into the molecular mechanism of rapid growth.</title>
        <authorList>
            <person name="Liu B."/>
        </authorList>
    </citation>
    <scope>NUCLEOTIDE SEQUENCE [LARGE SCALE GENOMIC DNA]</scope>
    <source>
        <strain evidence="1">NLD-2019</strain>
        <tissue evidence="1">Leaf</tissue>
    </source>
</reference>